<evidence type="ECO:0000256" key="2">
    <source>
        <dbReference type="ARBA" id="ARBA00023186"/>
    </source>
</evidence>
<comment type="subunit">
    <text evidence="3">Heptamer of 7 subunits arranged in a ring.</text>
</comment>
<dbReference type="Gene3D" id="2.30.33.40">
    <property type="entry name" value="GroES chaperonin"/>
    <property type="match status" value="1"/>
</dbReference>
<gene>
    <name evidence="4" type="ORF">CO178_02395</name>
</gene>
<keyword evidence="2 3" id="KW-0143">Chaperone</keyword>
<dbReference type="EMBL" id="PFWY01000105">
    <property type="protein sequence ID" value="PJA40306.1"/>
    <property type="molecule type" value="Genomic_DNA"/>
</dbReference>
<dbReference type="Pfam" id="PF00166">
    <property type="entry name" value="Cpn10"/>
    <property type="match status" value="1"/>
</dbReference>
<dbReference type="PANTHER" id="PTHR10772">
    <property type="entry name" value="10 KDA HEAT SHOCK PROTEIN"/>
    <property type="match status" value="1"/>
</dbReference>
<evidence type="ECO:0000313" key="5">
    <source>
        <dbReference type="Proteomes" id="UP000230683"/>
    </source>
</evidence>
<dbReference type="SUPFAM" id="SSF50129">
    <property type="entry name" value="GroES-like"/>
    <property type="match status" value="1"/>
</dbReference>
<protein>
    <recommendedName>
        <fullName evidence="3">10 kDa chaperonin</fullName>
    </recommendedName>
</protein>
<dbReference type="Proteomes" id="UP000230683">
    <property type="component" value="Unassembled WGS sequence"/>
</dbReference>
<dbReference type="GO" id="GO:0051087">
    <property type="term" value="F:protein-folding chaperone binding"/>
    <property type="evidence" value="ECO:0007669"/>
    <property type="project" value="TreeGrafter"/>
</dbReference>
<dbReference type="GO" id="GO:0005524">
    <property type="term" value="F:ATP binding"/>
    <property type="evidence" value="ECO:0007669"/>
    <property type="project" value="InterPro"/>
</dbReference>
<evidence type="ECO:0000313" key="4">
    <source>
        <dbReference type="EMBL" id="PJA40306.1"/>
    </source>
</evidence>
<comment type="function">
    <text evidence="3">Together with the chaperonin GroEL, plays an essential role in assisting protein folding. The GroEL-GroES system forms a nano-cage that allows encapsulation of the non-native substrate proteins and provides a physical environment optimized to promote and accelerate protein folding. GroES binds to the apical surface of the GroEL ring, thereby capping the opening of the GroEL channel.</text>
</comment>
<dbReference type="SMART" id="SM00883">
    <property type="entry name" value="Cpn10"/>
    <property type="match status" value="1"/>
</dbReference>
<feature type="non-terminal residue" evidence="4">
    <location>
        <position position="54"/>
    </location>
</feature>
<dbReference type="GO" id="GO:0046872">
    <property type="term" value="F:metal ion binding"/>
    <property type="evidence" value="ECO:0007669"/>
    <property type="project" value="TreeGrafter"/>
</dbReference>
<sequence>MKIKPLSDKVVVKLLDPQDKTSGGIYLPDDAKEEAHLAEVIAVGGGRMSESGQL</sequence>
<comment type="similarity">
    <text evidence="1 3">Belongs to the GroES chaperonin family.</text>
</comment>
<dbReference type="CDD" id="cd00320">
    <property type="entry name" value="cpn10"/>
    <property type="match status" value="1"/>
</dbReference>
<dbReference type="GO" id="GO:0044183">
    <property type="term" value="F:protein folding chaperone"/>
    <property type="evidence" value="ECO:0007669"/>
    <property type="project" value="InterPro"/>
</dbReference>
<proteinExistence type="inferred from homology"/>
<dbReference type="GO" id="GO:0051082">
    <property type="term" value="F:unfolded protein binding"/>
    <property type="evidence" value="ECO:0007669"/>
    <property type="project" value="TreeGrafter"/>
</dbReference>
<dbReference type="InterPro" id="IPR037124">
    <property type="entry name" value="Chaperonin_GroES_sf"/>
</dbReference>
<evidence type="ECO:0000256" key="1">
    <source>
        <dbReference type="ARBA" id="ARBA00006975"/>
    </source>
</evidence>
<dbReference type="InterPro" id="IPR020818">
    <property type="entry name" value="Chaperonin_GroES"/>
</dbReference>
<name>A0A2M7X2A5_UNCKA</name>
<dbReference type="AlphaFoldDB" id="A0A2M7X2A5"/>
<dbReference type="PRINTS" id="PR00297">
    <property type="entry name" value="CHAPERONIN10"/>
</dbReference>
<dbReference type="InterPro" id="IPR018369">
    <property type="entry name" value="Chaprnonin_Cpn10_CS"/>
</dbReference>
<dbReference type="InterPro" id="IPR011032">
    <property type="entry name" value="GroES-like_sf"/>
</dbReference>
<accession>A0A2M7X2A5</accession>
<dbReference type="PANTHER" id="PTHR10772:SF58">
    <property type="entry name" value="CO-CHAPERONIN GROES"/>
    <property type="match status" value="1"/>
</dbReference>
<comment type="caution">
    <text evidence="4">The sequence shown here is derived from an EMBL/GenBank/DDBJ whole genome shotgun (WGS) entry which is preliminary data.</text>
</comment>
<evidence type="ECO:0000256" key="3">
    <source>
        <dbReference type="RuleBase" id="RU000535"/>
    </source>
</evidence>
<reference evidence="5" key="1">
    <citation type="submission" date="2017-09" db="EMBL/GenBank/DDBJ databases">
        <title>Depth-based differentiation of microbial function through sediment-hosted aquifers and enrichment of novel symbionts in the deep terrestrial subsurface.</title>
        <authorList>
            <person name="Probst A.J."/>
            <person name="Ladd B."/>
            <person name="Jarett J.K."/>
            <person name="Geller-Mcgrath D.E."/>
            <person name="Sieber C.M.K."/>
            <person name="Emerson J.B."/>
            <person name="Anantharaman K."/>
            <person name="Thomas B.C."/>
            <person name="Malmstrom R."/>
            <person name="Stieglmeier M."/>
            <person name="Klingl A."/>
            <person name="Woyke T."/>
            <person name="Ryan C.M."/>
            <person name="Banfield J.F."/>
        </authorList>
    </citation>
    <scope>NUCLEOTIDE SEQUENCE [LARGE SCALE GENOMIC DNA]</scope>
</reference>
<dbReference type="PROSITE" id="PS00681">
    <property type="entry name" value="CHAPERONINS_CPN10"/>
    <property type="match status" value="1"/>
</dbReference>
<organism evidence="4 5">
    <name type="scientific">candidate division WWE3 bacterium CG_4_9_14_3_um_filter_34_6</name>
    <dbReference type="NCBI Taxonomy" id="1975079"/>
    <lineage>
        <taxon>Bacteria</taxon>
        <taxon>Katanobacteria</taxon>
    </lineage>
</organism>